<evidence type="ECO:0000313" key="4">
    <source>
        <dbReference type="EMBL" id="KAK7079328.1"/>
    </source>
</evidence>
<dbReference type="PROSITE" id="PS50097">
    <property type="entry name" value="BTB"/>
    <property type="match status" value="1"/>
</dbReference>
<sequence length="324" mass="36067">MSDGYLKLRWTGHTSTVVSLLERFRVQGLFCDATISCDRKIYPVHQVVLSACSDFFASLFAATRHQSPIVVLQDVAPAHLESLLLYMYCGETHVRQCDLHLFMKVAESLQIKGLIGANSSEHPDPSTKNLVSDAKESDGVHKKNSSSPLLLSTQTLHGSVRGSSAGEGCQAVHFKEDINQEHHNLRKFPQQEYVSKICSSAGGNDEKSNKERINLGRPEGPDGKNWEDIEDQAREKSSSNVTNVSVSRPCKSENEEIKFKEEVQDGFVHETDPGSCGVWDAVETREDDDDDDDDVYQDLVIAEDDDDIWDAQNNNQVEGLSCHQ</sequence>
<name>A0AAN9A9C5_HALRR</name>
<protein>
    <recommendedName>
        <fullName evidence="3">BTB domain-containing protein</fullName>
    </recommendedName>
</protein>
<dbReference type="Proteomes" id="UP001381693">
    <property type="component" value="Unassembled WGS sequence"/>
</dbReference>
<feature type="domain" description="BTB" evidence="3">
    <location>
        <begin position="31"/>
        <end position="96"/>
    </location>
</feature>
<evidence type="ECO:0000259" key="3">
    <source>
        <dbReference type="PROSITE" id="PS50097"/>
    </source>
</evidence>
<dbReference type="InterPro" id="IPR011333">
    <property type="entry name" value="SKP1/BTB/POZ_sf"/>
</dbReference>
<keyword evidence="1" id="KW-0539">Nucleus</keyword>
<gene>
    <name evidence="4" type="ORF">SK128_021132</name>
</gene>
<dbReference type="CDD" id="cd18315">
    <property type="entry name" value="BTB_POZ_BAB-like"/>
    <property type="match status" value="1"/>
</dbReference>
<dbReference type="Pfam" id="PF00651">
    <property type="entry name" value="BTB"/>
    <property type="match status" value="1"/>
</dbReference>
<proteinExistence type="predicted"/>
<accession>A0AAN9A9C5</accession>
<evidence type="ECO:0000313" key="5">
    <source>
        <dbReference type="Proteomes" id="UP001381693"/>
    </source>
</evidence>
<dbReference type="Gene3D" id="3.30.710.10">
    <property type="entry name" value="Potassium Channel Kv1.1, Chain A"/>
    <property type="match status" value="1"/>
</dbReference>
<dbReference type="InterPro" id="IPR051095">
    <property type="entry name" value="Dros_DevTransReg"/>
</dbReference>
<comment type="caution">
    <text evidence="4">The sequence shown here is derived from an EMBL/GenBank/DDBJ whole genome shotgun (WGS) entry which is preliminary data.</text>
</comment>
<dbReference type="EMBL" id="JAXCGZ010007549">
    <property type="protein sequence ID" value="KAK7079328.1"/>
    <property type="molecule type" value="Genomic_DNA"/>
</dbReference>
<dbReference type="InterPro" id="IPR000210">
    <property type="entry name" value="BTB/POZ_dom"/>
</dbReference>
<dbReference type="SUPFAM" id="SSF54695">
    <property type="entry name" value="POZ domain"/>
    <property type="match status" value="1"/>
</dbReference>
<evidence type="ECO:0000256" key="1">
    <source>
        <dbReference type="ARBA" id="ARBA00023242"/>
    </source>
</evidence>
<keyword evidence="5" id="KW-1185">Reference proteome</keyword>
<feature type="compositionally biased region" description="Basic and acidic residues" evidence="2">
    <location>
        <begin position="204"/>
        <end position="227"/>
    </location>
</feature>
<reference evidence="4 5" key="1">
    <citation type="submission" date="2023-11" db="EMBL/GenBank/DDBJ databases">
        <title>Halocaridina rubra genome assembly.</title>
        <authorList>
            <person name="Smith C."/>
        </authorList>
    </citation>
    <scope>NUCLEOTIDE SEQUENCE [LARGE SCALE GENOMIC DNA]</scope>
    <source>
        <strain evidence="4">EP-1</strain>
        <tissue evidence="4">Whole</tissue>
    </source>
</reference>
<feature type="region of interest" description="Disordered" evidence="2">
    <location>
        <begin position="199"/>
        <end position="227"/>
    </location>
</feature>
<dbReference type="AlphaFoldDB" id="A0AAN9A9C5"/>
<dbReference type="PANTHER" id="PTHR23110">
    <property type="entry name" value="BTB DOMAIN TRANSCRIPTION FACTOR"/>
    <property type="match status" value="1"/>
</dbReference>
<dbReference type="PANTHER" id="PTHR23110:SF94">
    <property type="entry name" value="ZINC FINGER PROTEIN CHINMO"/>
    <property type="match status" value="1"/>
</dbReference>
<dbReference type="SMART" id="SM00225">
    <property type="entry name" value="BTB"/>
    <property type="match status" value="1"/>
</dbReference>
<dbReference type="GO" id="GO:0006357">
    <property type="term" value="P:regulation of transcription by RNA polymerase II"/>
    <property type="evidence" value="ECO:0007669"/>
    <property type="project" value="TreeGrafter"/>
</dbReference>
<evidence type="ECO:0000256" key="2">
    <source>
        <dbReference type="SAM" id="MobiDB-lite"/>
    </source>
</evidence>
<feature type="region of interest" description="Disordered" evidence="2">
    <location>
        <begin position="116"/>
        <end position="164"/>
    </location>
</feature>
<feature type="compositionally biased region" description="Low complexity" evidence="2">
    <location>
        <begin position="145"/>
        <end position="156"/>
    </location>
</feature>
<dbReference type="GO" id="GO:0005634">
    <property type="term" value="C:nucleus"/>
    <property type="evidence" value="ECO:0007669"/>
    <property type="project" value="TreeGrafter"/>
</dbReference>
<organism evidence="4 5">
    <name type="scientific">Halocaridina rubra</name>
    <name type="common">Hawaiian red shrimp</name>
    <dbReference type="NCBI Taxonomy" id="373956"/>
    <lineage>
        <taxon>Eukaryota</taxon>
        <taxon>Metazoa</taxon>
        <taxon>Ecdysozoa</taxon>
        <taxon>Arthropoda</taxon>
        <taxon>Crustacea</taxon>
        <taxon>Multicrustacea</taxon>
        <taxon>Malacostraca</taxon>
        <taxon>Eumalacostraca</taxon>
        <taxon>Eucarida</taxon>
        <taxon>Decapoda</taxon>
        <taxon>Pleocyemata</taxon>
        <taxon>Caridea</taxon>
        <taxon>Atyoidea</taxon>
        <taxon>Atyidae</taxon>
        <taxon>Halocaridina</taxon>
    </lineage>
</organism>